<organism evidence="3 4">
    <name type="scientific">Heterorhabditis bacteriophora</name>
    <name type="common">Entomopathogenic nematode worm</name>
    <dbReference type="NCBI Taxonomy" id="37862"/>
    <lineage>
        <taxon>Eukaryota</taxon>
        <taxon>Metazoa</taxon>
        <taxon>Ecdysozoa</taxon>
        <taxon>Nematoda</taxon>
        <taxon>Chromadorea</taxon>
        <taxon>Rhabditida</taxon>
        <taxon>Rhabditina</taxon>
        <taxon>Rhabditomorpha</taxon>
        <taxon>Strongyloidea</taxon>
        <taxon>Heterorhabditidae</taxon>
        <taxon>Heterorhabditis</taxon>
    </lineage>
</organism>
<protein>
    <submittedName>
        <fullName evidence="4">BPI1 domain-containing protein</fullName>
    </submittedName>
</protein>
<dbReference type="Gene3D" id="3.15.10.10">
    <property type="entry name" value="Bactericidal permeability-increasing protein, domain 1"/>
    <property type="match status" value="1"/>
</dbReference>
<dbReference type="PANTHER" id="PTHR10504:SF133">
    <property type="entry name" value="LIPID-BINDING SERUM GLYCOPROTEIN C-TERMINAL DOMAIN-CONTAINING PROTEIN"/>
    <property type="match status" value="1"/>
</dbReference>
<dbReference type="Proteomes" id="UP000095283">
    <property type="component" value="Unplaced"/>
</dbReference>
<accession>A0A1I7WDX5</accession>
<dbReference type="PANTHER" id="PTHR10504">
    <property type="entry name" value="BACTERICIDAL PERMEABILITY-INCREASING BPI PROTEIN-RELATED"/>
    <property type="match status" value="1"/>
</dbReference>
<feature type="signal peptide" evidence="2">
    <location>
        <begin position="1"/>
        <end position="17"/>
    </location>
</feature>
<feature type="transmembrane region" description="Helical" evidence="1">
    <location>
        <begin position="313"/>
        <end position="331"/>
    </location>
</feature>
<evidence type="ECO:0000256" key="1">
    <source>
        <dbReference type="SAM" id="Phobius"/>
    </source>
</evidence>
<evidence type="ECO:0000313" key="3">
    <source>
        <dbReference type="Proteomes" id="UP000095283"/>
    </source>
</evidence>
<evidence type="ECO:0000256" key="2">
    <source>
        <dbReference type="SAM" id="SignalP"/>
    </source>
</evidence>
<dbReference type="InterPro" id="IPR017943">
    <property type="entry name" value="Bactericidal_perm-incr_a/b_dom"/>
</dbReference>
<sequence>MLIRIIIALSLAVLGNAQSLASYYFLCFGVSMISGSNLNVTVMSIFRLDTPQGEINGNVPLSFDRTNVELLLWTGVNSDGHLKTDLVTCKVAANNIQLQFGTSDTALLSNYLPHINHFIKERIEQAICPTFHAELVPVVSNRLMNTPMSAALFDQYFLNYGLLGPVEFSDDGVLLKHRGNAFGILRQGKFDSSFVITLMKNFYLLVGQKITIALISEINGRTRLNDFRLPFRSPPLSVDGPHSGKMVDFYLSNYTLSSLLFWMDQYRTSDMRLLCGERAIVNWECGETRSVNTSYLEYVEYDKCNSYENLSEIRSVMTVIFFVFLFCYKFLSVKI</sequence>
<keyword evidence="1" id="KW-1133">Transmembrane helix</keyword>
<name>A0A1I7WDX5_HETBA</name>
<reference evidence="4" key="1">
    <citation type="submission" date="2016-11" db="UniProtKB">
        <authorList>
            <consortium name="WormBaseParasite"/>
        </authorList>
    </citation>
    <scope>IDENTIFICATION</scope>
</reference>
<proteinExistence type="predicted"/>
<dbReference type="GO" id="GO:0008289">
    <property type="term" value="F:lipid binding"/>
    <property type="evidence" value="ECO:0007669"/>
    <property type="project" value="InterPro"/>
</dbReference>
<dbReference type="WBParaSite" id="Hba_03107">
    <property type="protein sequence ID" value="Hba_03107"/>
    <property type="gene ID" value="Hba_03107"/>
</dbReference>
<keyword evidence="3" id="KW-1185">Reference proteome</keyword>
<dbReference type="AlphaFoldDB" id="A0A1I7WDX5"/>
<keyword evidence="1" id="KW-0812">Transmembrane</keyword>
<dbReference type="InterPro" id="IPR032942">
    <property type="entry name" value="BPI/LBP/Plunc"/>
</dbReference>
<dbReference type="Gene3D" id="3.15.20.10">
    <property type="entry name" value="Bactericidal permeability-increasing protein, domain 2"/>
    <property type="match status" value="1"/>
</dbReference>
<keyword evidence="1" id="KW-0472">Membrane</keyword>
<keyword evidence="2" id="KW-0732">Signal</keyword>
<evidence type="ECO:0000313" key="4">
    <source>
        <dbReference type="WBParaSite" id="Hba_03107"/>
    </source>
</evidence>
<feature type="chain" id="PRO_5009310572" evidence="2">
    <location>
        <begin position="18"/>
        <end position="335"/>
    </location>
</feature>
<dbReference type="GO" id="GO:0005615">
    <property type="term" value="C:extracellular space"/>
    <property type="evidence" value="ECO:0007669"/>
    <property type="project" value="TreeGrafter"/>
</dbReference>
<dbReference type="SUPFAM" id="SSF55394">
    <property type="entry name" value="Bactericidal permeability-increasing protein, BPI"/>
    <property type="match status" value="1"/>
</dbReference>